<dbReference type="Proteomes" id="UP000886998">
    <property type="component" value="Unassembled WGS sequence"/>
</dbReference>
<keyword evidence="2" id="KW-0732">Signal</keyword>
<dbReference type="AlphaFoldDB" id="A0A8X7CLJ1"/>
<proteinExistence type="predicted"/>
<sequence>MVKWISNGAVAAIFFVLLDTSCSHPDIYRVRPSKYANPLLNLLLLLNYCSDCLINTFPIILEVGCAYCSLSIGCSEWVEAYGGRPRGGKRETSGDITQHGKHSSAGHLHEGARRHVKLISDTVFSSVKNRKTGCKKNTFC</sequence>
<name>A0A8X7CLJ1_9ARAC</name>
<evidence type="ECO:0000256" key="2">
    <source>
        <dbReference type="SAM" id="SignalP"/>
    </source>
</evidence>
<feature type="chain" id="PRO_5036499720" description="Secreted protein" evidence="2">
    <location>
        <begin position="24"/>
        <end position="140"/>
    </location>
</feature>
<evidence type="ECO:0000313" key="4">
    <source>
        <dbReference type="Proteomes" id="UP000886998"/>
    </source>
</evidence>
<feature type="region of interest" description="Disordered" evidence="1">
    <location>
        <begin position="84"/>
        <end position="108"/>
    </location>
</feature>
<reference evidence="3" key="1">
    <citation type="submission" date="2020-08" db="EMBL/GenBank/DDBJ databases">
        <title>Multicomponent nature underlies the extraordinary mechanical properties of spider dragline silk.</title>
        <authorList>
            <person name="Kono N."/>
            <person name="Nakamura H."/>
            <person name="Mori M."/>
            <person name="Yoshida Y."/>
            <person name="Ohtoshi R."/>
            <person name="Malay A.D."/>
            <person name="Moran D.A.P."/>
            <person name="Tomita M."/>
            <person name="Numata K."/>
            <person name="Arakawa K."/>
        </authorList>
    </citation>
    <scope>NUCLEOTIDE SEQUENCE</scope>
</reference>
<accession>A0A8X7CLJ1</accession>
<keyword evidence="4" id="KW-1185">Reference proteome</keyword>
<gene>
    <name evidence="3" type="ORF">TNIN_87791</name>
</gene>
<evidence type="ECO:0008006" key="5">
    <source>
        <dbReference type="Google" id="ProtNLM"/>
    </source>
</evidence>
<feature type="signal peptide" evidence="2">
    <location>
        <begin position="1"/>
        <end position="23"/>
    </location>
</feature>
<evidence type="ECO:0000313" key="3">
    <source>
        <dbReference type="EMBL" id="GFY72111.1"/>
    </source>
</evidence>
<comment type="caution">
    <text evidence="3">The sequence shown here is derived from an EMBL/GenBank/DDBJ whole genome shotgun (WGS) entry which is preliminary data.</text>
</comment>
<dbReference type="EMBL" id="BMAV01019239">
    <property type="protein sequence ID" value="GFY72111.1"/>
    <property type="molecule type" value="Genomic_DNA"/>
</dbReference>
<evidence type="ECO:0000256" key="1">
    <source>
        <dbReference type="SAM" id="MobiDB-lite"/>
    </source>
</evidence>
<protein>
    <recommendedName>
        <fullName evidence="5">Secreted protein</fullName>
    </recommendedName>
</protein>
<organism evidence="3 4">
    <name type="scientific">Trichonephila inaurata madagascariensis</name>
    <dbReference type="NCBI Taxonomy" id="2747483"/>
    <lineage>
        <taxon>Eukaryota</taxon>
        <taxon>Metazoa</taxon>
        <taxon>Ecdysozoa</taxon>
        <taxon>Arthropoda</taxon>
        <taxon>Chelicerata</taxon>
        <taxon>Arachnida</taxon>
        <taxon>Araneae</taxon>
        <taxon>Araneomorphae</taxon>
        <taxon>Entelegynae</taxon>
        <taxon>Araneoidea</taxon>
        <taxon>Nephilidae</taxon>
        <taxon>Trichonephila</taxon>
        <taxon>Trichonephila inaurata</taxon>
    </lineage>
</organism>